<evidence type="ECO:0000256" key="1">
    <source>
        <dbReference type="SAM" id="Phobius"/>
    </source>
</evidence>
<sequence length="191" mass="22068">MLSISLSKKTFGIKNKTLLRLAAIFHIATYVIISVSIICEGFIVKPVVENDIPNLAKVEESHHSVIFWTFFSIFYLISSPLICGLTGGYILFVDEKLTKKQSIRLACIIILHIIYLFNPWIAKYQKEAEECYNRFHNSIKLYHILLCCCLVMAAFICWLPWQNQSMKKKPKYKVIYGGNDTKEMSNVNDYV</sequence>
<keyword evidence="2" id="KW-1185">Reference proteome</keyword>
<keyword evidence="1" id="KW-0812">Transmembrane</keyword>
<dbReference type="AlphaFoldDB" id="A0A1I7UGK3"/>
<accession>A0A1I7UGK3</accession>
<feature type="transmembrane region" description="Helical" evidence="1">
    <location>
        <begin position="103"/>
        <end position="121"/>
    </location>
</feature>
<feature type="transmembrane region" description="Helical" evidence="1">
    <location>
        <begin position="21"/>
        <end position="45"/>
    </location>
</feature>
<dbReference type="Proteomes" id="UP000095282">
    <property type="component" value="Unplaced"/>
</dbReference>
<name>A0A1I7UGK3_9PELO</name>
<keyword evidence="1" id="KW-0472">Membrane</keyword>
<evidence type="ECO:0000313" key="2">
    <source>
        <dbReference type="Proteomes" id="UP000095282"/>
    </source>
</evidence>
<reference evidence="3" key="1">
    <citation type="submission" date="2016-11" db="UniProtKB">
        <authorList>
            <consortium name="WormBaseParasite"/>
        </authorList>
    </citation>
    <scope>IDENTIFICATION</scope>
</reference>
<protein>
    <submittedName>
        <fullName evidence="3">Uncharacterized protein</fullName>
    </submittedName>
</protein>
<dbReference type="WBParaSite" id="Csp11.Scaffold629.g9113.t1">
    <property type="protein sequence ID" value="Csp11.Scaffold629.g9113.t1"/>
    <property type="gene ID" value="Csp11.Scaffold629.g9113"/>
</dbReference>
<keyword evidence="1" id="KW-1133">Transmembrane helix</keyword>
<feature type="transmembrane region" description="Helical" evidence="1">
    <location>
        <begin position="65"/>
        <end position="91"/>
    </location>
</feature>
<evidence type="ECO:0000313" key="3">
    <source>
        <dbReference type="WBParaSite" id="Csp11.Scaffold629.g9113.t1"/>
    </source>
</evidence>
<proteinExistence type="predicted"/>
<feature type="transmembrane region" description="Helical" evidence="1">
    <location>
        <begin position="141"/>
        <end position="161"/>
    </location>
</feature>
<organism evidence="2 3">
    <name type="scientific">Caenorhabditis tropicalis</name>
    <dbReference type="NCBI Taxonomy" id="1561998"/>
    <lineage>
        <taxon>Eukaryota</taxon>
        <taxon>Metazoa</taxon>
        <taxon>Ecdysozoa</taxon>
        <taxon>Nematoda</taxon>
        <taxon>Chromadorea</taxon>
        <taxon>Rhabditida</taxon>
        <taxon>Rhabditina</taxon>
        <taxon>Rhabditomorpha</taxon>
        <taxon>Rhabditoidea</taxon>
        <taxon>Rhabditidae</taxon>
        <taxon>Peloderinae</taxon>
        <taxon>Caenorhabditis</taxon>
    </lineage>
</organism>